<dbReference type="OrthoDB" id="9811016at2"/>
<dbReference type="PANTHER" id="PTHR33969">
    <property type="entry name" value="SEGREGATION AND CONDENSATION PROTEIN A"/>
    <property type="match status" value="1"/>
</dbReference>
<evidence type="ECO:0000313" key="4">
    <source>
        <dbReference type="Proteomes" id="UP000203229"/>
    </source>
</evidence>
<dbReference type="KEGG" id="scou:SCORR_v1c08140"/>
<dbReference type="GO" id="GO:0007059">
    <property type="term" value="P:chromosome segregation"/>
    <property type="evidence" value="ECO:0007669"/>
    <property type="project" value="UniProtKB-KW"/>
</dbReference>
<dbReference type="RefSeq" id="WP_094049462.1">
    <property type="nucleotide sequence ID" value="NZ_CP022535.1"/>
</dbReference>
<evidence type="ECO:0000313" key="3">
    <source>
        <dbReference type="EMBL" id="ASP28586.1"/>
    </source>
</evidence>
<gene>
    <name evidence="3" type="primary">scpA</name>
    <name evidence="3" type="ORF">SCORR_v1c08140</name>
</gene>
<evidence type="ECO:0000256" key="1">
    <source>
        <dbReference type="ARBA" id="ARBA00022829"/>
    </source>
</evidence>
<dbReference type="InterPro" id="IPR003768">
    <property type="entry name" value="ScpA"/>
</dbReference>
<organism evidence="3 4">
    <name type="scientific">Spiroplasma corruscae</name>
    <dbReference type="NCBI Taxonomy" id="216934"/>
    <lineage>
        <taxon>Bacteria</taxon>
        <taxon>Bacillati</taxon>
        <taxon>Mycoplasmatota</taxon>
        <taxon>Mollicutes</taxon>
        <taxon>Entomoplasmatales</taxon>
        <taxon>Spiroplasmataceae</taxon>
        <taxon>Spiroplasma</taxon>
    </lineage>
</organism>
<proteinExistence type="predicted"/>
<dbReference type="PANTHER" id="PTHR33969:SF2">
    <property type="entry name" value="SEGREGATION AND CONDENSATION PROTEIN A"/>
    <property type="match status" value="1"/>
</dbReference>
<name>A0A222EQ51_9MOLU</name>
<dbReference type="AlphaFoldDB" id="A0A222EQ51"/>
<keyword evidence="4" id="KW-1185">Reference proteome</keyword>
<reference evidence="3 4" key="1">
    <citation type="submission" date="2017-07" db="EMBL/GenBank/DDBJ databases">
        <title>Complete genome sequence of Spiroplasma corruscae EC-1 (DSM 19793).</title>
        <authorList>
            <person name="Tsai Y.-M."/>
            <person name="Lo W.-S."/>
            <person name="Kuo C.-H."/>
        </authorList>
    </citation>
    <scope>NUCLEOTIDE SEQUENCE [LARGE SCALE GENOMIC DNA]</scope>
    <source>
        <strain evidence="3 4">EC-1</strain>
    </source>
</reference>
<accession>A0A222EQ51</accession>
<dbReference type="Pfam" id="PF02616">
    <property type="entry name" value="SMC_ScpA"/>
    <property type="match status" value="1"/>
</dbReference>
<sequence length="246" mass="28705">MEKWTLIELDNFNGPLDLLLHMIKEKELNILEVNLLTLSNQYIDYIRGLKVLNIEVASEYLVMAAYLIELKSKILIPKENNEFDENIEDSEREDLINRLIEYHKIKEVTGFFKSKQEEYLKSFSKKKSIIKVTKIDDDELPLAKNNINIDSFSKIFLKAIEKNKFKNFEVNTLTTTEISPEELSKDILEYFEDNKIKSIDLEELIHIKEFSLKMLVATFLSILDLASKHLITLSQTGEKISIEVLI</sequence>
<dbReference type="Proteomes" id="UP000203229">
    <property type="component" value="Chromosome"/>
</dbReference>
<dbReference type="EMBL" id="CP022535">
    <property type="protein sequence ID" value="ASP28586.1"/>
    <property type="molecule type" value="Genomic_DNA"/>
</dbReference>
<protein>
    <recommendedName>
        <fullName evidence="2">Segregation and condensation protein A</fullName>
    </recommendedName>
</protein>
<dbReference type="Gene3D" id="6.10.250.2410">
    <property type="match status" value="1"/>
</dbReference>
<keyword evidence="1" id="KW-0159">Chromosome partition</keyword>
<evidence type="ECO:0000256" key="2">
    <source>
        <dbReference type="ARBA" id="ARBA00044777"/>
    </source>
</evidence>